<evidence type="ECO:0000313" key="2">
    <source>
        <dbReference type="Proteomes" id="UP001560573"/>
    </source>
</evidence>
<protein>
    <recommendedName>
        <fullName evidence="3">Sulfotransferase family protein</fullName>
    </recommendedName>
</protein>
<gene>
    <name evidence="1" type="ORF">QTN47_14885</name>
</gene>
<dbReference type="InterPro" id="IPR027417">
    <property type="entry name" value="P-loop_NTPase"/>
</dbReference>
<dbReference type="Proteomes" id="UP001560573">
    <property type="component" value="Unassembled WGS sequence"/>
</dbReference>
<dbReference type="SUPFAM" id="SSF52540">
    <property type="entry name" value="P-loop containing nucleoside triphosphate hydrolases"/>
    <property type="match status" value="1"/>
</dbReference>
<accession>A0ABV3ZGW3</accession>
<dbReference type="RefSeq" id="WP_369330199.1">
    <property type="nucleotide sequence ID" value="NZ_JAULBC010000004.1"/>
</dbReference>
<comment type="caution">
    <text evidence="1">The sequence shown here is derived from an EMBL/GenBank/DDBJ whole genome shotgun (WGS) entry which is preliminary data.</text>
</comment>
<sequence>MHTSGVSDLYNYIPYSLKEGKTVQWLKTGNIPYTDPFFDTTLFKIKYLPENQKKFKSSSSVDMLSVWSKEQASIKPSAIIFHVSRCGSTLLSQLLSLNEKHIVLSEVPFFDDLLRSKYKENGKDYSHLLKDAVAFYGQKRKGNEEQLFIKADSWHLFFYEEWRAIYPQIPFILLFRRPDEVVRSQMKNKGLHAVPGMIEKEIFQLGELPEVGGAYEIHVAAVLEQYYKKMQQIAVIDNNVHLFNYKDGIENIALKVLHSSGIQFGKGSEDLYNERMHFDAKDPYKVFDEKPLSGLNTDEHLQNAFMAYKALDAIRKSSLQQV</sequence>
<evidence type="ECO:0000313" key="1">
    <source>
        <dbReference type="EMBL" id="MEX6688790.1"/>
    </source>
</evidence>
<dbReference type="Gene3D" id="3.40.50.300">
    <property type="entry name" value="P-loop containing nucleotide triphosphate hydrolases"/>
    <property type="match status" value="1"/>
</dbReference>
<organism evidence="1 2">
    <name type="scientific">Danxiaibacter flavus</name>
    <dbReference type="NCBI Taxonomy" id="3049108"/>
    <lineage>
        <taxon>Bacteria</taxon>
        <taxon>Pseudomonadati</taxon>
        <taxon>Bacteroidota</taxon>
        <taxon>Chitinophagia</taxon>
        <taxon>Chitinophagales</taxon>
        <taxon>Chitinophagaceae</taxon>
        <taxon>Danxiaibacter</taxon>
    </lineage>
</organism>
<evidence type="ECO:0008006" key="3">
    <source>
        <dbReference type="Google" id="ProtNLM"/>
    </source>
</evidence>
<keyword evidence="2" id="KW-1185">Reference proteome</keyword>
<dbReference type="EMBL" id="JAULBC010000004">
    <property type="protein sequence ID" value="MEX6688790.1"/>
    <property type="molecule type" value="Genomic_DNA"/>
</dbReference>
<proteinExistence type="predicted"/>
<reference evidence="1 2" key="1">
    <citation type="submission" date="2023-07" db="EMBL/GenBank/DDBJ databases">
        <authorList>
            <person name="Lian W.-H."/>
        </authorList>
    </citation>
    <scope>NUCLEOTIDE SEQUENCE [LARGE SCALE GENOMIC DNA]</scope>
    <source>
        <strain evidence="1 2">SYSU DXS3180</strain>
    </source>
</reference>
<name>A0ABV3ZGW3_9BACT</name>